<dbReference type="STRING" id="429728.SAMN05216456_1460"/>
<dbReference type="SUPFAM" id="SSF55874">
    <property type="entry name" value="ATPase domain of HSP90 chaperone/DNA topoisomerase II/histidine kinase"/>
    <property type="match status" value="2"/>
</dbReference>
<dbReference type="SMART" id="SM00387">
    <property type="entry name" value="HATPase_c"/>
    <property type="match status" value="1"/>
</dbReference>
<keyword evidence="3" id="KW-0418">Kinase</keyword>
<protein>
    <submittedName>
        <fullName evidence="3">Signal transduction histidine kinase</fullName>
    </submittedName>
</protein>
<gene>
    <name evidence="3" type="ORF">SAMN05216456_1460</name>
</gene>
<keyword evidence="4" id="KW-1185">Reference proteome</keyword>
<name>A0A1I7NAT6_9HYPH</name>
<keyword evidence="1" id="KW-0175">Coiled coil</keyword>
<dbReference type="InterPro" id="IPR043836">
    <property type="entry name" value="DHp"/>
</dbReference>
<evidence type="ECO:0000313" key="4">
    <source>
        <dbReference type="Proteomes" id="UP000199074"/>
    </source>
</evidence>
<feature type="coiled-coil region" evidence="1">
    <location>
        <begin position="632"/>
        <end position="667"/>
    </location>
</feature>
<sequence>MARIQTRARAVDMLGRQQIAGVQNALVELFKNAHDAYADRIAVDHFEDFGVHGEGFLIIRDDGFGMTHADFVDKWLVLGTESKAVASAPPYRPADAKVRPITGEKGIGRLAIALLGAQTLVLTRAVREDGVHDLVAGLIHWGLFEIPGLNLEEIEIPVEIVKDGKLPDEETLARMRSQLKDCALAIQGHHPEAEVDGIIEQIDAFEPDLASVYGYLATTEANHLTLAGTNTGTHFLIAPSNPVIKLDLAHEEREDDYGFRKHLLGFSEGVFGKDTEPRIATSFRRWRAGDAQGQELLDPATFFTRAELLQQSDHFLDGAVDEFGQFKGTLRVYDKDYDIVIPWGGANGRRTKCGPFDVNFGYVMGRPTESLMPTDVYWPLNEKLNHLGGIYVYRDGVRILPYGDYSFDWLDVEKRRNKGAGYYFFSFRRMFGAVLLTRENNSELQEKAGREGYQQNEAYRQIRDILVNLLLYLAAEFFRKSGANTEAFETAQAEIRKRSAALERQQKQSATKKRNFTIALDSFSEDVRAGLPATEVANLMRVTQSRMDAAAAIADQDKAAAALIRAEQHAIGSLAELRKKYTKKRPSGVALGKELQRDWDAYVVERQKLETEVFAPFEEQVASTLGAVAEQARVYVDQRKRLEERIKSLANERKKDLAEAVQQANATASDTRQTVFTITERARLALDETVRAIQADLNRTDLAGMEPDRIEDLRRKWEDQLTEIEGRHRDALMAARDMLASLAENLRASDGEAPAQIMEAMEERMLALEEQADEDFEMVQLGLAVAIINHEFSASIKRVRRSIQELGQISRRSDGLRPLYESIRSNFEHLDGHLNLFTPLQRRLQRAAIRIDGRDIRNYCNELFSNRLERHQVTLEATEPFLDTVVECYPSTLYPAVINIVDNALHWLNSVPEDRRIEMHAEGGTLFISNNGPPVEGHDNARIFERGFSRKAGGRGLGLFISAKALEAEGMELRIADPRPNYTVTFAIDTGRGGGKRN</sequence>
<evidence type="ECO:0000313" key="3">
    <source>
        <dbReference type="EMBL" id="SFV31792.1"/>
    </source>
</evidence>
<dbReference type="Pfam" id="PF13589">
    <property type="entry name" value="HATPase_c_3"/>
    <property type="match status" value="1"/>
</dbReference>
<feature type="domain" description="Histidine kinase" evidence="2">
    <location>
        <begin position="787"/>
        <end position="992"/>
    </location>
</feature>
<dbReference type="AlphaFoldDB" id="A0A1I7NAT6"/>
<organism evidence="3 4">
    <name type="scientific">Devosia crocina</name>
    <dbReference type="NCBI Taxonomy" id="429728"/>
    <lineage>
        <taxon>Bacteria</taxon>
        <taxon>Pseudomonadati</taxon>
        <taxon>Pseudomonadota</taxon>
        <taxon>Alphaproteobacteria</taxon>
        <taxon>Hyphomicrobiales</taxon>
        <taxon>Devosiaceae</taxon>
        <taxon>Devosia</taxon>
    </lineage>
</organism>
<dbReference type="Gene3D" id="3.30.565.10">
    <property type="entry name" value="Histidine kinase-like ATPase, C-terminal domain"/>
    <property type="match status" value="2"/>
</dbReference>
<accession>A0A1I7NAT6</accession>
<evidence type="ECO:0000256" key="1">
    <source>
        <dbReference type="SAM" id="Coils"/>
    </source>
</evidence>
<evidence type="ECO:0000259" key="2">
    <source>
        <dbReference type="PROSITE" id="PS50109"/>
    </source>
</evidence>
<dbReference type="InterPro" id="IPR036890">
    <property type="entry name" value="HATPase_C_sf"/>
</dbReference>
<dbReference type="GO" id="GO:0016301">
    <property type="term" value="F:kinase activity"/>
    <property type="evidence" value="ECO:0007669"/>
    <property type="project" value="UniProtKB-KW"/>
</dbReference>
<dbReference type="InterPro" id="IPR005467">
    <property type="entry name" value="His_kinase_dom"/>
</dbReference>
<dbReference type="RefSeq" id="WP_092422832.1">
    <property type="nucleotide sequence ID" value="NZ_FPCK01000001.1"/>
</dbReference>
<dbReference type="OrthoDB" id="9806130at2"/>
<dbReference type="Proteomes" id="UP000199074">
    <property type="component" value="Unassembled WGS sequence"/>
</dbReference>
<dbReference type="Pfam" id="PF02518">
    <property type="entry name" value="HATPase_c"/>
    <property type="match status" value="1"/>
</dbReference>
<keyword evidence="3" id="KW-0808">Transferase</keyword>
<dbReference type="Pfam" id="PF19191">
    <property type="entry name" value="HEF_HK"/>
    <property type="match status" value="1"/>
</dbReference>
<dbReference type="PROSITE" id="PS50109">
    <property type="entry name" value="HIS_KIN"/>
    <property type="match status" value="1"/>
</dbReference>
<proteinExistence type="predicted"/>
<dbReference type="InterPro" id="IPR003594">
    <property type="entry name" value="HATPase_dom"/>
</dbReference>
<reference evidence="3 4" key="1">
    <citation type="submission" date="2016-10" db="EMBL/GenBank/DDBJ databases">
        <authorList>
            <person name="de Groot N.N."/>
        </authorList>
    </citation>
    <scope>NUCLEOTIDE SEQUENCE [LARGE SCALE GENOMIC DNA]</scope>
    <source>
        <strain evidence="3 4">IPL20</strain>
    </source>
</reference>
<dbReference type="EMBL" id="FPCK01000001">
    <property type="protein sequence ID" value="SFV31792.1"/>
    <property type="molecule type" value="Genomic_DNA"/>
</dbReference>